<evidence type="ECO:0000313" key="1">
    <source>
        <dbReference type="EMBL" id="GIH07950.1"/>
    </source>
</evidence>
<evidence type="ECO:0000313" key="2">
    <source>
        <dbReference type="Proteomes" id="UP000612899"/>
    </source>
</evidence>
<accession>A0A8J3QC69</accession>
<dbReference type="RefSeq" id="WP_203911718.1">
    <property type="nucleotide sequence ID" value="NZ_BONY01000042.1"/>
</dbReference>
<name>A0A8J3QC69_9ACTN</name>
<reference evidence="1" key="1">
    <citation type="submission" date="2021-01" db="EMBL/GenBank/DDBJ databases">
        <title>Whole genome shotgun sequence of Rhizocola hellebori NBRC 109834.</title>
        <authorList>
            <person name="Komaki H."/>
            <person name="Tamura T."/>
        </authorList>
    </citation>
    <scope>NUCLEOTIDE SEQUENCE</scope>
    <source>
        <strain evidence="1">NBRC 109834</strain>
    </source>
</reference>
<sequence length="210" mass="22851">MDGRNPVAVLPGVWDGPAMAFFSSIAFHGDSEPQPEPARPAWMKPEDVLPSLVPVEQVLVRTEAVAIALSGLWCYPSGFAFGLQIVLREPDRRGRLMSNLHHMAEPGEPIPPEMLRLGLQFADGGKVTNLPGRAHPWHAEPVGPIMLAEGGGGGNRGYSLQHWVWPLPPPGPLTFVCEWPHFQIGQTETSIDAEVVIDAAARAVVLWPDR</sequence>
<comment type="caution">
    <text evidence="1">The sequence shown here is derived from an EMBL/GenBank/DDBJ whole genome shotgun (WGS) entry which is preliminary data.</text>
</comment>
<dbReference type="Proteomes" id="UP000612899">
    <property type="component" value="Unassembled WGS sequence"/>
</dbReference>
<keyword evidence="2" id="KW-1185">Reference proteome</keyword>
<protein>
    <submittedName>
        <fullName evidence="1">Uncharacterized protein</fullName>
    </submittedName>
</protein>
<proteinExistence type="predicted"/>
<dbReference type="AlphaFoldDB" id="A0A8J3QC69"/>
<gene>
    <name evidence="1" type="ORF">Rhe02_60170</name>
</gene>
<dbReference type="EMBL" id="BONY01000042">
    <property type="protein sequence ID" value="GIH07950.1"/>
    <property type="molecule type" value="Genomic_DNA"/>
</dbReference>
<organism evidence="1 2">
    <name type="scientific">Rhizocola hellebori</name>
    <dbReference type="NCBI Taxonomy" id="1392758"/>
    <lineage>
        <taxon>Bacteria</taxon>
        <taxon>Bacillati</taxon>
        <taxon>Actinomycetota</taxon>
        <taxon>Actinomycetes</taxon>
        <taxon>Micromonosporales</taxon>
        <taxon>Micromonosporaceae</taxon>
        <taxon>Rhizocola</taxon>
    </lineage>
</organism>